<evidence type="ECO:0000256" key="2">
    <source>
        <dbReference type="SAM" id="MobiDB-lite"/>
    </source>
</evidence>
<keyword evidence="5" id="KW-1185">Reference proteome</keyword>
<evidence type="ECO:0000256" key="1">
    <source>
        <dbReference type="PROSITE-ProRule" id="PRU01251"/>
    </source>
</evidence>
<reference evidence="4 5" key="1">
    <citation type="submission" date="2017-12" db="EMBL/GenBank/DDBJ databases">
        <title>Streptomyces populusis sp. nov., a novel endophytic actinobacterium isolated from stems of Populus adenopoda Maxim.</title>
        <authorList>
            <person name="Wang Z."/>
        </authorList>
    </citation>
    <scope>NUCLEOTIDE SEQUENCE [LARGE SCALE GENOMIC DNA]</scope>
    <source>
        <strain evidence="4 5">A249</strain>
    </source>
</reference>
<organism evidence="4 5">
    <name type="scientific">Streptomyces populi</name>
    <dbReference type="NCBI Taxonomy" id="2058924"/>
    <lineage>
        <taxon>Bacteria</taxon>
        <taxon>Bacillati</taxon>
        <taxon>Actinomycetota</taxon>
        <taxon>Actinomycetes</taxon>
        <taxon>Kitasatosporales</taxon>
        <taxon>Streptomycetaceae</taxon>
        <taxon>Streptomyces</taxon>
    </lineage>
</organism>
<dbReference type="InterPro" id="IPR036628">
    <property type="entry name" value="Clp_N_dom_sf"/>
</dbReference>
<dbReference type="EMBL" id="PJOS01000049">
    <property type="protein sequence ID" value="PKT70524.1"/>
    <property type="molecule type" value="Genomic_DNA"/>
</dbReference>
<dbReference type="Proteomes" id="UP000236178">
    <property type="component" value="Unassembled WGS sequence"/>
</dbReference>
<sequence length="199" mass="20980">MFERFTKDARAVVEGAVTHSGRVGARTVEEEHMLLALLDREGTRGSFALTSLGETGFRESLERDLAEARRRGGLSRADADALSGLGIDLSEIVSRVEEAHGEGVLEPGGRGGDGRRGRRRPFGQEAKDVLVRALRIATARRDRHIGDEHLLLAITLRGGVAAEVLADHGVTYESVTRVLYGGTGAGAGAGGENGVAEAG</sequence>
<comment type="caution">
    <text evidence="4">The sequence shown here is derived from an EMBL/GenBank/DDBJ whole genome shotgun (WGS) entry which is preliminary data.</text>
</comment>
<dbReference type="Pfam" id="PF02861">
    <property type="entry name" value="Clp_N"/>
    <property type="match status" value="1"/>
</dbReference>
<accession>A0A2I0SKU1</accession>
<dbReference type="OrthoDB" id="3628183at2"/>
<name>A0A2I0SKU1_9ACTN</name>
<dbReference type="RefSeq" id="WP_103551589.1">
    <property type="nucleotide sequence ID" value="NZ_JBHJSK010000027.1"/>
</dbReference>
<dbReference type="InterPro" id="IPR004176">
    <property type="entry name" value="Clp_R_N"/>
</dbReference>
<evidence type="ECO:0000313" key="5">
    <source>
        <dbReference type="Proteomes" id="UP000236178"/>
    </source>
</evidence>
<dbReference type="SUPFAM" id="SSF81923">
    <property type="entry name" value="Double Clp-N motif"/>
    <property type="match status" value="1"/>
</dbReference>
<feature type="region of interest" description="Disordered" evidence="2">
    <location>
        <begin position="100"/>
        <end position="122"/>
    </location>
</feature>
<keyword evidence="1" id="KW-0677">Repeat</keyword>
<feature type="domain" description="Clp R" evidence="3">
    <location>
        <begin position="2"/>
        <end position="185"/>
    </location>
</feature>
<dbReference type="PROSITE" id="PS51903">
    <property type="entry name" value="CLP_R"/>
    <property type="match status" value="1"/>
</dbReference>
<proteinExistence type="predicted"/>
<dbReference type="AlphaFoldDB" id="A0A2I0SKU1"/>
<protein>
    <submittedName>
        <fullName evidence="4">Peptidase</fullName>
    </submittedName>
</protein>
<dbReference type="Gene3D" id="1.10.1780.10">
    <property type="entry name" value="Clp, N-terminal domain"/>
    <property type="match status" value="1"/>
</dbReference>
<gene>
    <name evidence="4" type="ORF">CW362_23955</name>
</gene>
<evidence type="ECO:0000259" key="3">
    <source>
        <dbReference type="PROSITE" id="PS51903"/>
    </source>
</evidence>
<evidence type="ECO:0000313" key="4">
    <source>
        <dbReference type="EMBL" id="PKT70524.1"/>
    </source>
</evidence>